<feature type="domain" description="Rhodanese" evidence="2">
    <location>
        <begin position="33"/>
        <end position="145"/>
    </location>
</feature>
<name>A0A6L6HL42_9RHOB</name>
<dbReference type="InterPro" id="IPR017582">
    <property type="entry name" value="SelU"/>
</dbReference>
<dbReference type="SMART" id="SM00450">
    <property type="entry name" value="RHOD"/>
    <property type="match status" value="1"/>
</dbReference>
<dbReference type="EMBL" id="WMBT01000003">
    <property type="protein sequence ID" value="MTD99883.1"/>
    <property type="molecule type" value="Genomic_DNA"/>
</dbReference>
<evidence type="ECO:0000259" key="2">
    <source>
        <dbReference type="PROSITE" id="PS50206"/>
    </source>
</evidence>
<dbReference type="NCBIfam" id="NF008750">
    <property type="entry name" value="PRK11784.1-2"/>
    <property type="match status" value="1"/>
</dbReference>
<evidence type="ECO:0000256" key="1">
    <source>
        <dbReference type="ARBA" id="ARBA00023266"/>
    </source>
</evidence>
<dbReference type="PANTHER" id="PTHR30401:SF0">
    <property type="entry name" value="TRNA 2-SELENOURIDINE SYNTHASE"/>
    <property type="match status" value="1"/>
</dbReference>
<dbReference type="InterPro" id="IPR001763">
    <property type="entry name" value="Rhodanese-like_dom"/>
</dbReference>
<dbReference type="NCBIfam" id="NF008752">
    <property type="entry name" value="PRK11784.1-4"/>
    <property type="match status" value="1"/>
</dbReference>
<dbReference type="Proteomes" id="UP000481417">
    <property type="component" value="Unassembled WGS sequence"/>
</dbReference>
<dbReference type="AlphaFoldDB" id="A0A6L6HL42"/>
<dbReference type="CDD" id="cd01520">
    <property type="entry name" value="RHOD_YbbB"/>
    <property type="match status" value="1"/>
</dbReference>
<proteinExistence type="predicted"/>
<dbReference type="PROSITE" id="PS50206">
    <property type="entry name" value="RHODANESE_3"/>
    <property type="match status" value="1"/>
</dbReference>
<keyword evidence="1" id="KW-0711">Selenium</keyword>
<dbReference type="PROSITE" id="PS00380">
    <property type="entry name" value="RHODANESE_1"/>
    <property type="match status" value="1"/>
</dbReference>
<sequence length="363" mass="39370">MTRCPSGRPFTFIDVALTLTGLSDPALAGFDDIIDVRSPAEYAEDHLPGAINLPVLDDAERARVGTIYKQVSPFDARKIGGALVAANAARHVAGPLADRDGSWRGLVYCWRGGQRSGSFTTILSQIGWRVDRVEGGYKAWRALVVDRVQNRPVPAPVIVLDGNTGSAKTAILNRLAARGWQVIDLEGLANHRGSLFGARAGGQPGQKRFEGRLALALEALDPARPVLVEAESSRIGALTVPKAMWQAICAAPRLRLEVPVAARAAFTAATYDDMVVDPARVEAILATLAPMHPAERIADWQAALAARDWRGLACGLLRDHYDPRYLKHRLRYAEREKAVVALDDLRDLDTVTGRVEAELARLA</sequence>
<dbReference type="Pfam" id="PF26341">
    <property type="entry name" value="AAA_SelU"/>
    <property type="match status" value="1"/>
</dbReference>
<reference evidence="3 4" key="1">
    <citation type="submission" date="2019-11" db="EMBL/GenBank/DDBJ databases">
        <authorList>
            <person name="Lang L."/>
        </authorList>
    </citation>
    <scope>NUCLEOTIDE SEQUENCE [LARGE SCALE GENOMIC DNA]</scope>
    <source>
        <strain evidence="3 4">YIM 132242</strain>
    </source>
</reference>
<dbReference type="InterPro" id="IPR058840">
    <property type="entry name" value="AAA_SelU"/>
</dbReference>
<evidence type="ECO:0000313" key="3">
    <source>
        <dbReference type="EMBL" id="MTD99883.1"/>
    </source>
</evidence>
<gene>
    <name evidence="3" type="primary">mnmH</name>
    <name evidence="3" type="ORF">GIY56_06265</name>
</gene>
<dbReference type="NCBIfam" id="TIGR03167">
    <property type="entry name" value="tRNA_sel_U_synt"/>
    <property type="match status" value="1"/>
</dbReference>
<dbReference type="Pfam" id="PF00581">
    <property type="entry name" value="Rhodanese"/>
    <property type="match status" value="1"/>
</dbReference>
<dbReference type="GO" id="GO:0004792">
    <property type="term" value="F:thiosulfate-cyanide sulfurtransferase activity"/>
    <property type="evidence" value="ECO:0007669"/>
    <property type="project" value="InterPro"/>
</dbReference>
<dbReference type="GO" id="GO:0002098">
    <property type="term" value="P:tRNA wobble uridine modification"/>
    <property type="evidence" value="ECO:0007669"/>
    <property type="project" value="InterPro"/>
</dbReference>
<dbReference type="GO" id="GO:0043828">
    <property type="term" value="F:tRNA 2-selenouridine synthase activity"/>
    <property type="evidence" value="ECO:0007669"/>
    <property type="project" value="InterPro"/>
</dbReference>
<dbReference type="InterPro" id="IPR001307">
    <property type="entry name" value="Thiosulphate_STrfase_CS"/>
</dbReference>
<evidence type="ECO:0000313" key="4">
    <source>
        <dbReference type="Proteomes" id="UP000481417"/>
    </source>
</evidence>
<comment type="caution">
    <text evidence="3">The sequence shown here is derived from an EMBL/GenBank/DDBJ whole genome shotgun (WGS) entry which is preliminary data.</text>
</comment>
<dbReference type="InterPro" id="IPR036873">
    <property type="entry name" value="Rhodanese-like_dom_sf"/>
</dbReference>
<dbReference type="SUPFAM" id="SSF52821">
    <property type="entry name" value="Rhodanese/Cell cycle control phosphatase"/>
    <property type="match status" value="1"/>
</dbReference>
<dbReference type="PANTHER" id="PTHR30401">
    <property type="entry name" value="TRNA 2-SELENOURIDINE SYNTHASE"/>
    <property type="match status" value="1"/>
</dbReference>
<keyword evidence="4" id="KW-1185">Reference proteome</keyword>
<organism evidence="3 4">
    <name type="scientific">Paracoccus lichenicola</name>
    <dbReference type="NCBI Taxonomy" id="2665644"/>
    <lineage>
        <taxon>Bacteria</taxon>
        <taxon>Pseudomonadati</taxon>
        <taxon>Pseudomonadota</taxon>
        <taxon>Alphaproteobacteria</taxon>
        <taxon>Rhodobacterales</taxon>
        <taxon>Paracoccaceae</taxon>
        <taxon>Paracoccus</taxon>
    </lineage>
</organism>
<accession>A0A6L6HL42</accession>
<dbReference type="Gene3D" id="3.40.250.10">
    <property type="entry name" value="Rhodanese-like domain"/>
    <property type="match status" value="1"/>
</dbReference>
<protein>
    <submittedName>
        <fullName evidence="3">tRNA 2-selenouridine(34) synthase MnmH</fullName>
    </submittedName>
</protein>